<dbReference type="SMART" id="SM00100">
    <property type="entry name" value="cNMP"/>
    <property type="match status" value="1"/>
</dbReference>
<dbReference type="InterPro" id="IPR036388">
    <property type="entry name" value="WH-like_DNA-bd_sf"/>
</dbReference>
<dbReference type="GO" id="GO:0005829">
    <property type="term" value="C:cytosol"/>
    <property type="evidence" value="ECO:0007669"/>
    <property type="project" value="TreeGrafter"/>
</dbReference>
<evidence type="ECO:0000313" key="6">
    <source>
        <dbReference type="EMBL" id="TSB42711.1"/>
    </source>
</evidence>
<sequence length="219" mass="23819">MSEQSGAAPAYVLRDLVPPEAWAALANHPRRPHPAGEILLRQGDSGTHVCALLRGMVKVVRTDADGRERLLAFRGPGEVLGEMAVQAGGLRLADVRTLGVCEVAIVPADTFRRFVKEYDLATQLAAYAVNRLWEQTQVSEGAIDQRLAATLLRLAEICGVHTFSLTREDLAQHLGVGRNSVTKALTRFGAQRVRAERALIRVLDAPYLREIAAHCVSAP</sequence>
<name>A0A553ZMK8_9ACTN</name>
<comment type="caution">
    <text evidence="6">The sequence shown here is derived from an EMBL/GenBank/DDBJ whole genome shotgun (WGS) entry which is preliminary data.</text>
</comment>
<dbReference type="PANTHER" id="PTHR24567:SF68">
    <property type="entry name" value="DNA-BINDING TRANSCRIPTIONAL DUAL REGULATOR CRP"/>
    <property type="match status" value="1"/>
</dbReference>
<dbReference type="Pfam" id="PF13545">
    <property type="entry name" value="HTH_Crp_2"/>
    <property type="match status" value="1"/>
</dbReference>
<evidence type="ECO:0000313" key="7">
    <source>
        <dbReference type="Proteomes" id="UP000320888"/>
    </source>
</evidence>
<protein>
    <submittedName>
        <fullName evidence="6">Crp/Fnr family transcriptional regulator</fullName>
    </submittedName>
</protein>
<dbReference type="Gene3D" id="2.60.120.10">
    <property type="entry name" value="Jelly Rolls"/>
    <property type="match status" value="1"/>
</dbReference>
<keyword evidence="1" id="KW-0805">Transcription regulation</keyword>
<dbReference type="AlphaFoldDB" id="A0A553ZMK8"/>
<dbReference type="InterPro" id="IPR014710">
    <property type="entry name" value="RmlC-like_jellyroll"/>
</dbReference>
<dbReference type="SUPFAM" id="SSF46785">
    <property type="entry name" value="Winged helix' DNA-binding domain"/>
    <property type="match status" value="1"/>
</dbReference>
<organism evidence="6 7">
    <name type="scientific">Streptomyces benahoarensis</name>
    <dbReference type="NCBI Taxonomy" id="2595054"/>
    <lineage>
        <taxon>Bacteria</taxon>
        <taxon>Bacillati</taxon>
        <taxon>Actinomycetota</taxon>
        <taxon>Actinomycetes</taxon>
        <taxon>Kitasatosporales</taxon>
        <taxon>Streptomycetaceae</taxon>
        <taxon>Streptomyces</taxon>
    </lineage>
</organism>
<dbReference type="GO" id="GO:0003700">
    <property type="term" value="F:DNA-binding transcription factor activity"/>
    <property type="evidence" value="ECO:0007669"/>
    <property type="project" value="TreeGrafter"/>
</dbReference>
<evidence type="ECO:0000256" key="3">
    <source>
        <dbReference type="ARBA" id="ARBA00023163"/>
    </source>
</evidence>
<dbReference type="InterPro" id="IPR018490">
    <property type="entry name" value="cNMP-bd_dom_sf"/>
</dbReference>
<dbReference type="PROSITE" id="PS50042">
    <property type="entry name" value="CNMP_BINDING_3"/>
    <property type="match status" value="1"/>
</dbReference>
<gene>
    <name evidence="6" type="ORF">FNZ23_08360</name>
</gene>
<evidence type="ECO:0000259" key="4">
    <source>
        <dbReference type="PROSITE" id="PS50042"/>
    </source>
</evidence>
<dbReference type="Pfam" id="PF00027">
    <property type="entry name" value="cNMP_binding"/>
    <property type="match status" value="1"/>
</dbReference>
<dbReference type="CDD" id="cd00038">
    <property type="entry name" value="CAP_ED"/>
    <property type="match status" value="1"/>
</dbReference>
<dbReference type="PANTHER" id="PTHR24567">
    <property type="entry name" value="CRP FAMILY TRANSCRIPTIONAL REGULATORY PROTEIN"/>
    <property type="match status" value="1"/>
</dbReference>
<dbReference type="OrthoDB" id="41390at2"/>
<feature type="domain" description="HTH crp-type" evidence="5">
    <location>
        <begin position="141"/>
        <end position="206"/>
    </location>
</feature>
<dbReference type="SMART" id="SM00419">
    <property type="entry name" value="HTH_CRP"/>
    <property type="match status" value="1"/>
</dbReference>
<proteinExistence type="predicted"/>
<dbReference type="SUPFAM" id="SSF51206">
    <property type="entry name" value="cAMP-binding domain-like"/>
    <property type="match status" value="1"/>
</dbReference>
<dbReference type="Proteomes" id="UP000320888">
    <property type="component" value="Unassembled WGS sequence"/>
</dbReference>
<keyword evidence="3" id="KW-0804">Transcription</keyword>
<feature type="domain" description="Cyclic nucleotide-binding" evidence="4">
    <location>
        <begin position="12"/>
        <end position="115"/>
    </location>
</feature>
<dbReference type="GO" id="GO:0003677">
    <property type="term" value="F:DNA binding"/>
    <property type="evidence" value="ECO:0007669"/>
    <property type="project" value="UniProtKB-KW"/>
</dbReference>
<evidence type="ECO:0000259" key="5">
    <source>
        <dbReference type="PROSITE" id="PS51063"/>
    </source>
</evidence>
<dbReference type="PROSITE" id="PS51063">
    <property type="entry name" value="HTH_CRP_2"/>
    <property type="match status" value="1"/>
</dbReference>
<dbReference type="EMBL" id="VKLS01000063">
    <property type="protein sequence ID" value="TSB42711.1"/>
    <property type="molecule type" value="Genomic_DNA"/>
</dbReference>
<dbReference type="InterPro" id="IPR036390">
    <property type="entry name" value="WH_DNA-bd_sf"/>
</dbReference>
<evidence type="ECO:0000256" key="2">
    <source>
        <dbReference type="ARBA" id="ARBA00023125"/>
    </source>
</evidence>
<dbReference type="InterPro" id="IPR000595">
    <property type="entry name" value="cNMP-bd_dom"/>
</dbReference>
<dbReference type="InterPro" id="IPR050397">
    <property type="entry name" value="Env_Response_Regulators"/>
</dbReference>
<dbReference type="InterPro" id="IPR012318">
    <property type="entry name" value="HTH_CRP"/>
</dbReference>
<keyword evidence="7" id="KW-1185">Reference proteome</keyword>
<evidence type="ECO:0000256" key="1">
    <source>
        <dbReference type="ARBA" id="ARBA00023015"/>
    </source>
</evidence>
<accession>A0A553ZMK8</accession>
<dbReference type="Gene3D" id="1.10.10.10">
    <property type="entry name" value="Winged helix-like DNA-binding domain superfamily/Winged helix DNA-binding domain"/>
    <property type="match status" value="1"/>
</dbReference>
<dbReference type="RefSeq" id="WP_143940360.1">
    <property type="nucleotide sequence ID" value="NZ_VKLS01000063.1"/>
</dbReference>
<reference evidence="6 7" key="1">
    <citation type="submission" date="2019-07" db="EMBL/GenBank/DDBJ databases">
        <title>Draft genome for Streptomyces benahoarensis MZ03-48.</title>
        <authorList>
            <person name="Gonzalez-Pimentel J.L."/>
        </authorList>
    </citation>
    <scope>NUCLEOTIDE SEQUENCE [LARGE SCALE GENOMIC DNA]</scope>
    <source>
        <strain evidence="6 7">MZ03-48</strain>
    </source>
</reference>
<keyword evidence="2" id="KW-0238">DNA-binding</keyword>